<protein>
    <submittedName>
        <fullName evidence="1">Uncharacterized protein</fullName>
    </submittedName>
</protein>
<evidence type="ECO:0000313" key="2">
    <source>
        <dbReference type="Proteomes" id="UP001595783"/>
    </source>
</evidence>
<evidence type="ECO:0000313" key="1">
    <source>
        <dbReference type="EMBL" id="MFC3847679.1"/>
    </source>
</evidence>
<reference evidence="2" key="1">
    <citation type="journal article" date="2019" name="Int. J. Syst. Evol. Microbiol.">
        <title>The Global Catalogue of Microorganisms (GCM) 10K type strain sequencing project: providing services to taxonomists for standard genome sequencing and annotation.</title>
        <authorList>
            <consortium name="The Broad Institute Genomics Platform"/>
            <consortium name="The Broad Institute Genome Sequencing Center for Infectious Disease"/>
            <person name="Wu L."/>
            <person name="Ma J."/>
        </authorList>
    </citation>
    <scope>NUCLEOTIDE SEQUENCE [LARGE SCALE GENOMIC DNA]</scope>
    <source>
        <strain evidence="2">CCUG 53816</strain>
    </source>
</reference>
<name>A0ABV7ZGJ4_9HELI</name>
<sequence>MNIIERLLRTVLYVMACSYTLSALNSTRIKECYKDLGKECGLWTKGFDQIQKIVIHPAKIELTQEQIKAEQGDEDTKLCLAWHFNPKSLKEFFKRSETYEDGSPRHDYDYSPCHITGSFMLEGQKYTFEINGGGYFEIYDSKGKTYYLGCNSYRYTDSGDIVSNPKCAKFLPDF</sequence>
<keyword evidence="2" id="KW-1185">Reference proteome</keyword>
<dbReference type="Proteomes" id="UP001595783">
    <property type="component" value="Unassembled WGS sequence"/>
</dbReference>
<proteinExistence type="predicted"/>
<gene>
    <name evidence="1" type="ORF">ACFOPX_03910</name>
</gene>
<dbReference type="EMBL" id="JBHRZO010000018">
    <property type="protein sequence ID" value="MFC3847679.1"/>
    <property type="molecule type" value="Genomic_DNA"/>
</dbReference>
<accession>A0ABV7ZGJ4</accession>
<comment type="caution">
    <text evidence="1">The sequence shown here is derived from an EMBL/GenBank/DDBJ whole genome shotgun (WGS) entry which is preliminary data.</text>
</comment>
<dbReference type="RefSeq" id="WP_104752447.1">
    <property type="nucleotide sequence ID" value="NZ_JBHRZO010000018.1"/>
</dbReference>
<organism evidence="1 2">
    <name type="scientific">Helicobacter baculiformis</name>
    <dbReference type="NCBI Taxonomy" id="427351"/>
    <lineage>
        <taxon>Bacteria</taxon>
        <taxon>Pseudomonadati</taxon>
        <taxon>Campylobacterota</taxon>
        <taxon>Epsilonproteobacteria</taxon>
        <taxon>Campylobacterales</taxon>
        <taxon>Helicobacteraceae</taxon>
        <taxon>Helicobacter</taxon>
    </lineage>
</organism>